<protein>
    <submittedName>
        <fullName evidence="1">Uncharacterized protein</fullName>
    </submittedName>
</protein>
<evidence type="ECO:0000313" key="1">
    <source>
        <dbReference type="EMBL" id="MFD2673085.1"/>
    </source>
</evidence>
<reference evidence="2" key="1">
    <citation type="journal article" date="2019" name="Int. J. Syst. Evol. Microbiol.">
        <title>The Global Catalogue of Microorganisms (GCM) 10K type strain sequencing project: providing services to taxonomists for standard genome sequencing and annotation.</title>
        <authorList>
            <consortium name="The Broad Institute Genomics Platform"/>
            <consortium name="The Broad Institute Genome Sequencing Center for Infectious Disease"/>
            <person name="Wu L."/>
            <person name="Ma J."/>
        </authorList>
    </citation>
    <scope>NUCLEOTIDE SEQUENCE [LARGE SCALE GENOMIC DNA]</scope>
    <source>
        <strain evidence="2">KCTC 33676</strain>
    </source>
</reference>
<organism evidence="1 2">
    <name type="scientific">Marinicrinis sediminis</name>
    <dbReference type="NCBI Taxonomy" id="1652465"/>
    <lineage>
        <taxon>Bacteria</taxon>
        <taxon>Bacillati</taxon>
        <taxon>Bacillota</taxon>
        <taxon>Bacilli</taxon>
        <taxon>Bacillales</taxon>
        <taxon>Paenibacillaceae</taxon>
    </lineage>
</organism>
<dbReference type="Proteomes" id="UP001597497">
    <property type="component" value="Unassembled WGS sequence"/>
</dbReference>
<name>A0ABW5REB3_9BACL</name>
<keyword evidence="2" id="KW-1185">Reference proteome</keyword>
<gene>
    <name evidence="1" type="ORF">ACFSUC_16055</name>
</gene>
<accession>A0ABW5REB3</accession>
<proteinExistence type="predicted"/>
<evidence type="ECO:0000313" key="2">
    <source>
        <dbReference type="Proteomes" id="UP001597497"/>
    </source>
</evidence>
<dbReference type="RefSeq" id="WP_379930641.1">
    <property type="nucleotide sequence ID" value="NZ_JBHUMM010000043.1"/>
</dbReference>
<dbReference type="EMBL" id="JBHUMM010000043">
    <property type="protein sequence ID" value="MFD2673085.1"/>
    <property type="molecule type" value="Genomic_DNA"/>
</dbReference>
<sequence length="144" mass="16347">MKHSSCPDYDSGRDGRRSQSLLYRCAAIKRVKKASVSSASGRLLASKTVKIMKKEHADEKNDDCISDAYKWHSDDRRISFGSCSTSNGQRDLLWGCLTNVKRNNLSFDWYFAWHSGIHDSDLGDVCQTGDQWPIAERKRTDVGR</sequence>
<comment type="caution">
    <text evidence="1">The sequence shown here is derived from an EMBL/GenBank/DDBJ whole genome shotgun (WGS) entry which is preliminary data.</text>
</comment>